<protein>
    <submittedName>
        <fullName evidence="7">Prenyltransferase</fullName>
    </submittedName>
</protein>
<accession>A0A2U2X3M6</accession>
<dbReference type="OrthoDB" id="9803632at2"/>
<evidence type="ECO:0000256" key="6">
    <source>
        <dbReference type="SAM" id="Phobius"/>
    </source>
</evidence>
<dbReference type="AlphaFoldDB" id="A0A2U2X3M6"/>
<reference evidence="8" key="3">
    <citation type="submission" date="2018-05" db="EMBL/GenBank/DDBJ databases">
        <authorList>
            <person name="Lu D."/>
        </authorList>
    </citation>
    <scope>NUCLEOTIDE SEQUENCE [LARGE SCALE GENOMIC DNA]</scope>
    <source>
        <strain evidence="8">ZY111</strain>
    </source>
</reference>
<evidence type="ECO:0000256" key="3">
    <source>
        <dbReference type="ARBA" id="ARBA00022692"/>
    </source>
</evidence>
<dbReference type="PANTHER" id="PTHR11048:SF5">
    <property type="entry name" value="DECAPRENYL-PHOSPHATE PHOSPHORIBOSYLTRANSFERASE"/>
    <property type="match status" value="1"/>
</dbReference>
<feature type="transmembrane region" description="Helical" evidence="6">
    <location>
        <begin position="235"/>
        <end position="251"/>
    </location>
</feature>
<keyword evidence="4 6" id="KW-1133">Transmembrane helix</keyword>
<dbReference type="GO" id="GO:0009247">
    <property type="term" value="P:glycolipid biosynthetic process"/>
    <property type="evidence" value="ECO:0007669"/>
    <property type="project" value="TreeGrafter"/>
</dbReference>
<evidence type="ECO:0000313" key="7">
    <source>
        <dbReference type="EMBL" id="PWH82381.1"/>
    </source>
</evidence>
<feature type="transmembrane region" description="Helical" evidence="6">
    <location>
        <begin position="201"/>
        <end position="223"/>
    </location>
</feature>
<keyword evidence="3 6" id="KW-0812">Transmembrane</keyword>
<feature type="transmembrane region" description="Helical" evidence="6">
    <location>
        <begin position="90"/>
        <end position="123"/>
    </location>
</feature>
<evidence type="ECO:0000313" key="8">
    <source>
        <dbReference type="Proteomes" id="UP000245375"/>
    </source>
</evidence>
<dbReference type="InterPro" id="IPR039653">
    <property type="entry name" value="Prenyltransferase"/>
</dbReference>
<dbReference type="CDD" id="cd13963">
    <property type="entry name" value="PT_UbiA_2"/>
    <property type="match status" value="1"/>
</dbReference>
<dbReference type="EMBL" id="QFRI01000002">
    <property type="protein sequence ID" value="PWH82381.1"/>
    <property type="molecule type" value="Genomic_DNA"/>
</dbReference>
<organism evidence="7 8">
    <name type="scientific">Algibacter marinivivus</name>
    <dbReference type="NCBI Taxonomy" id="2100723"/>
    <lineage>
        <taxon>Bacteria</taxon>
        <taxon>Pseudomonadati</taxon>
        <taxon>Bacteroidota</taxon>
        <taxon>Flavobacteriia</taxon>
        <taxon>Flavobacteriales</taxon>
        <taxon>Flavobacteriaceae</taxon>
        <taxon>Algibacter</taxon>
    </lineage>
</organism>
<dbReference type="GO" id="GO:0005886">
    <property type="term" value="C:plasma membrane"/>
    <property type="evidence" value="ECO:0007669"/>
    <property type="project" value="TreeGrafter"/>
</dbReference>
<keyword evidence="5 6" id="KW-0472">Membrane</keyword>
<keyword evidence="2" id="KW-1003">Cell membrane</keyword>
<comment type="subcellular location">
    <subcellularLocation>
        <location evidence="1">Membrane</location>
        <topology evidence="1">Multi-pass membrane protein</topology>
    </subcellularLocation>
</comment>
<keyword evidence="7" id="KW-0808">Transferase</keyword>
<dbReference type="InterPro" id="IPR044878">
    <property type="entry name" value="UbiA_sf"/>
</dbReference>
<dbReference type="RefSeq" id="WP_109352748.1">
    <property type="nucleotide sequence ID" value="NZ_QFRI01000002.1"/>
</dbReference>
<dbReference type="InterPro" id="IPR000537">
    <property type="entry name" value="UbiA_prenyltransferase"/>
</dbReference>
<comment type="caution">
    <text evidence="7">The sequence shown here is derived from an EMBL/GenBank/DDBJ whole genome shotgun (WGS) entry which is preliminary data.</text>
</comment>
<evidence type="ECO:0000256" key="2">
    <source>
        <dbReference type="ARBA" id="ARBA00022475"/>
    </source>
</evidence>
<evidence type="ECO:0000256" key="1">
    <source>
        <dbReference type="ARBA" id="ARBA00004141"/>
    </source>
</evidence>
<proteinExistence type="predicted"/>
<reference evidence="7 8" key="1">
    <citation type="submission" date="2018-05" db="EMBL/GenBank/DDBJ databases">
        <title>Algibacter marinivivus sp. nov., isolated from sample around a algae.</title>
        <authorList>
            <person name="Zhong X."/>
        </authorList>
    </citation>
    <scope>NUCLEOTIDE SEQUENCE [LARGE SCALE GENOMIC DNA]</scope>
    <source>
        <strain evidence="7 8">ZY111</strain>
    </source>
</reference>
<dbReference type="Pfam" id="PF01040">
    <property type="entry name" value="UbiA"/>
    <property type="match status" value="1"/>
</dbReference>
<dbReference type="Proteomes" id="UP000245375">
    <property type="component" value="Unassembled WGS sequence"/>
</dbReference>
<gene>
    <name evidence="7" type="ORF">DIS18_09005</name>
</gene>
<reference evidence="8" key="2">
    <citation type="submission" date="2018-05" db="EMBL/GenBank/DDBJ databases">
        <title>Algibacter marinivivus sp. nov., isolated from sample around a algae.</title>
        <authorList>
            <person name="Lu D."/>
        </authorList>
    </citation>
    <scope>NUCLEOTIDE SEQUENCE [LARGE SCALE GENOMIC DNA]</scope>
    <source>
        <strain evidence="8">ZY111</strain>
    </source>
</reference>
<evidence type="ECO:0000256" key="5">
    <source>
        <dbReference type="ARBA" id="ARBA00023136"/>
    </source>
</evidence>
<dbReference type="GO" id="GO:0016765">
    <property type="term" value="F:transferase activity, transferring alkyl or aryl (other than methyl) groups"/>
    <property type="evidence" value="ECO:0007669"/>
    <property type="project" value="InterPro"/>
</dbReference>
<sequence length="290" mass="32953">MISQTLKLIRIHHWVKNIAIFLPVFFSGQFLEIFENGNIYQLLILFAAFCFASSIIYIINDSIDVEKDKLHPVKKYRPIASGFFSKKQALTIAIFLLIILIILLIFLGDSSWFVIAYFILNILYSFKLKNIAIVDVTSVSLGFLLRILAGGFVVGVVVSQWMTIIVFLLSMSIAFAKRRDDLTVTTDGTVLRKSQSGYSLAFIDIAESICFSITLIAYIMYSISTEVIERLGTDKLYTTSLFVFIGIMRYIQISVVENKSGSPIKILAKDTFLQIVLVCWILLFTYFIYL</sequence>
<name>A0A2U2X3M6_9FLAO</name>
<evidence type="ECO:0000256" key="4">
    <source>
        <dbReference type="ARBA" id="ARBA00022989"/>
    </source>
</evidence>
<feature type="transmembrane region" description="Helical" evidence="6">
    <location>
        <begin position="143"/>
        <end position="169"/>
    </location>
</feature>
<feature type="transmembrane region" description="Helical" evidence="6">
    <location>
        <begin position="272"/>
        <end position="289"/>
    </location>
</feature>
<dbReference type="PANTHER" id="PTHR11048">
    <property type="entry name" value="PRENYLTRANSFERASES"/>
    <property type="match status" value="1"/>
</dbReference>
<keyword evidence="8" id="KW-1185">Reference proteome</keyword>
<dbReference type="Gene3D" id="1.10.357.140">
    <property type="entry name" value="UbiA prenyltransferase"/>
    <property type="match status" value="1"/>
</dbReference>
<feature type="transmembrane region" description="Helical" evidence="6">
    <location>
        <begin position="39"/>
        <end position="59"/>
    </location>
</feature>
<feature type="transmembrane region" description="Helical" evidence="6">
    <location>
        <begin position="14"/>
        <end position="33"/>
    </location>
</feature>